<dbReference type="InterPro" id="IPR001841">
    <property type="entry name" value="Znf_RING"/>
</dbReference>
<feature type="domain" description="Ubiquitin-like" evidence="2">
    <location>
        <begin position="89"/>
        <end position="160"/>
    </location>
</feature>
<dbReference type="InterPro" id="IPR013083">
    <property type="entry name" value="Znf_RING/FYVE/PHD"/>
</dbReference>
<evidence type="ECO:0000313" key="5">
    <source>
        <dbReference type="Proteomes" id="UP000324800"/>
    </source>
</evidence>
<dbReference type="InterPro" id="IPR019956">
    <property type="entry name" value="Ubiquitin_dom"/>
</dbReference>
<reference evidence="4 5" key="1">
    <citation type="submission" date="2019-03" db="EMBL/GenBank/DDBJ databases">
        <title>Single cell metagenomics reveals metabolic interactions within the superorganism composed of flagellate Streblomastix strix and complex community of Bacteroidetes bacteria on its surface.</title>
        <authorList>
            <person name="Treitli S.C."/>
            <person name="Kolisko M."/>
            <person name="Husnik F."/>
            <person name="Keeling P."/>
            <person name="Hampl V."/>
        </authorList>
    </citation>
    <scope>NUCLEOTIDE SEQUENCE [LARGE SCALE GENOMIC DNA]</scope>
    <source>
        <strain evidence="4">ST1C</strain>
    </source>
</reference>
<evidence type="ECO:0000313" key="4">
    <source>
        <dbReference type="EMBL" id="KAA6386728.1"/>
    </source>
</evidence>
<accession>A0A5J4VW24</accession>
<dbReference type="SUPFAM" id="SSF57850">
    <property type="entry name" value="RING/U-box"/>
    <property type="match status" value="1"/>
</dbReference>
<dbReference type="OrthoDB" id="9994687at2759"/>
<dbReference type="SUPFAM" id="SSF54236">
    <property type="entry name" value="Ubiquitin-like"/>
    <property type="match status" value="2"/>
</dbReference>
<keyword evidence="1" id="KW-0863">Zinc-finger</keyword>
<dbReference type="GO" id="GO:0008270">
    <property type="term" value="F:zinc ion binding"/>
    <property type="evidence" value="ECO:0007669"/>
    <property type="project" value="UniProtKB-KW"/>
</dbReference>
<sequence>MLQINFVGDRSGQEMMIEDVNENTTMSEVARRVLRFTQLAAAKLSFVNDSGNNIVLRVNHSGVKGKVEETLAETITGFYSTGLSCEVNSNITVVWYRGGQSIEIPFRQQDTILDLKRKVCQKMPILVGECQIWKKCRELRDDKKTLKECEIEEGDEVAIINTISRYLIPNNYQIFIKGYDATMYTIFVLRDDTALYVKEIIQCMHGTPIESQRLVYAGRELEDEHTLDGFHIYKDATIHLVGHLKGGGDLQMNFVDVEQTNSLVKKQWSKSAPDWRIAKHGLAIEGICSNSSCKAKGQMVIHNAGFGDYDLQKCDAKCPECRYKIQAIKPGFNNCLWKIDFQKKDGLVSKLPWKKAGDEYNTYDQQKAGRSEFVRLIIHTKETTSSGQPVKVICSFCHKDVQNGQQMCGHSFHDDCVKKIRKSGLGCPIDGEEIGK</sequence>
<dbReference type="PROSITE" id="PS50053">
    <property type="entry name" value="UBIQUITIN_2"/>
    <property type="match status" value="2"/>
</dbReference>
<evidence type="ECO:0000256" key="1">
    <source>
        <dbReference type="PROSITE-ProRule" id="PRU00175"/>
    </source>
</evidence>
<comment type="caution">
    <text evidence="4">The sequence shown here is derived from an EMBL/GenBank/DDBJ whole genome shotgun (WGS) entry which is preliminary data.</text>
</comment>
<feature type="domain" description="Ubiquitin-like" evidence="2">
    <location>
        <begin position="172"/>
        <end position="247"/>
    </location>
</feature>
<keyword evidence="1" id="KW-0862">Zinc</keyword>
<evidence type="ECO:0000259" key="2">
    <source>
        <dbReference type="PROSITE" id="PS50053"/>
    </source>
</evidence>
<dbReference type="PROSITE" id="PS50089">
    <property type="entry name" value="ZF_RING_2"/>
    <property type="match status" value="1"/>
</dbReference>
<dbReference type="Gene3D" id="3.10.20.90">
    <property type="entry name" value="Phosphatidylinositol 3-kinase Catalytic Subunit, Chain A, domain 1"/>
    <property type="match status" value="2"/>
</dbReference>
<dbReference type="Proteomes" id="UP000324800">
    <property type="component" value="Unassembled WGS sequence"/>
</dbReference>
<dbReference type="Pfam" id="PF00240">
    <property type="entry name" value="ubiquitin"/>
    <property type="match status" value="2"/>
</dbReference>
<protein>
    <submittedName>
        <fullName evidence="4">Putative ring and ubiquitin domain containing protein</fullName>
    </submittedName>
</protein>
<name>A0A5J4VW24_9EUKA</name>
<dbReference type="Gene3D" id="3.30.40.10">
    <property type="entry name" value="Zinc/RING finger domain, C3HC4 (zinc finger)"/>
    <property type="match status" value="1"/>
</dbReference>
<proteinExistence type="predicted"/>
<dbReference type="InterPro" id="IPR029071">
    <property type="entry name" value="Ubiquitin-like_domsf"/>
</dbReference>
<feature type="domain" description="RING-type" evidence="3">
    <location>
        <begin position="394"/>
        <end position="430"/>
    </location>
</feature>
<dbReference type="EMBL" id="SNRW01004674">
    <property type="protein sequence ID" value="KAA6386728.1"/>
    <property type="molecule type" value="Genomic_DNA"/>
</dbReference>
<dbReference type="AlphaFoldDB" id="A0A5J4VW24"/>
<dbReference type="PANTHER" id="PTHR10666">
    <property type="entry name" value="UBIQUITIN"/>
    <property type="match status" value="1"/>
</dbReference>
<keyword evidence="1" id="KW-0479">Metal-binding</keyword>
<gene>
    <name evidence="4" type="ORF">EZS28_017745</name>
</gene>
<organism evidence="4 5">
    <name type="scientific">Streblomastix strix</name>
    <dbReference type="NCBI Taxonomy" id="222440"/>
    <lineage>
        <taxon>Eukaryota</taxon>
        <taxon>Metamonada</taxon>
        <taxon>Preaxostyla</taxon>
        <taxon>Oxymonadida</taxon>
        <taxon>Streblomastigidae</taxon>
        <taxon>Streblomastix</taxon>
    </lineage>
</organism>
<dbReference type="PRINTS" id="PR00348">
    <property type="entry name" value="UBIQUITIN"/>
</dbReference>
<evidence type="ECO:0000259" key="3">
    <source>
        <dbReference type="PROSITE" id="PS50089"/>
    </source>
</evidence>
<dbReference type="SMART" id="SM00213">
    <property type="entry name" value="UBQ"/>
    <property type="match status" value="2"/>
</dbReference>
<dbReference type="CDD" id="cd17039">
    <property type="entry name" value="Ubl_ubiquitin_like"/>
    <property type="match status" value="2"/>
</dbReference>
<dbReference type="InterPro" id="IPR000626">
    <property type="entry name" value="Ubiquitin-like_dom"/>
</dbReference>
<dbReference type="InterPro" id="IPR050158">
    <property type="entry name" value="Ubiquitin_ubiquitin-like"/>
</dbReference>